<accession>A0A0H3DB88</accession>
<dbReference type="Proteomes" id="UP000000328">
    <property type="component" value="Chromosome"/>
</dbReference>
<dbReference type="KEGG" id="amd:AMED_6175"/>
<dbReference type="AlphaFoldDB" id="A0A0H3DB88"/>
<name>A0A0H3DB88_AMYMU</name>
<dbReference type="HOGENOM" id="CLU_1700566_0_0_11"/>
<reference evidence="1 2" key="1">
    <citation type="journal article" date="2010" name="Cell Res.">
        <title>Complete genome sequence of the rifamycin SV-producing Amycolatopsis mediterranei U32 revealed its genetic characteristics in phylogeny and metabolism.</title>
        <authorList>
            <person name="Zhao W."/>
            <person name="Zhong Y."/>
            <person name="Yuan H."/>
            <person name="Wang J."/>
            <person name="Zheng H."/>
            <person name="Wang Y."/>
            <person name="Cen X."/>
            <person name="Xu F."/>
            <person name="Bai J."/>
            <person name="Han X."/>
            <person name="Lu G."/>
            <person name="Zhu Y."/>
            <person name="Shao Z."/>
            <person name="Yan H."/>
            <person name="Li C."/>
            <person name="Peng N."/>
            <person name="Zhang Z."/>
            <person name="Zhang Y."/>
            <person name="Lin W."/>
            <person name="Fan Y."/>
            <person name="Qin Z."/>
            <person name="Hu Y."/>
            <person name="Zhu B."/>
            <person name="Wang S."/>
            <person name="Ding X."/>
            <person name="Zhao G.P."/>
        </authorList>
    </citation>
    <scope>NUCLEOTIDE SEQUENCE [LARGE SCALE GENOMIC DNA]</scope>
    <source>
        <strain evidence="2">U-32</strain>
    </source>
</reference>
<gene>
    <name evidence="1" type="ordered locus">AMED_6175</name>
</gene>
<proteinExistence type="predicted"/>
<dbReference type="EMBL" id="CP002000">
    <property type="protein sequence ID" value="ADJ47911.1"/>
    <property type="molecule type" value="Genomic_DNA"/>
</dbReference>
<dbReference type="OrthoDB" id="3213425at2"/>
<evidence type="ECO:0000313" key="2">
    <source>
        <dbReference type="Proteomes" id="UP000000328"/>
    </source>
</evidence>
<protein>
    <submittedName>
        <fullName evidence="1">Uncharacterized protein</fullName>
    </submittedName>
</protein>
<organism evidence="1 2">
    <name type="scientific">Amycolatopsis mediterranei (strain U-32)</name>
    <dbReference type="NCBI Taxonomy" id="749927"/>
    <lineage>
        <taxon>Bacteria</taxon>
        <taxon>Bacillati</taxon>
        <taxon>Actinomycetota</taxon>
        <taxon>Actinomycetes</taxon>
        <taxon>Pseudonocardiales</taxon>
        <taxon>Pseudonocardiaceae</taxon>
        <taxon>Amycolatopsis</taxon>
    </lineage>
</organism>
<evidence type="ECO:0000313" key="1">
    <source>
        <dbReference type="EMBL" id="ADJ47911.1"/>
    </source>
</evidence>
<dbReference type="eggNOG" id="COG0457">
    <property type="taxonomic scope" value="Bacteria"/>
</dbReference>
<sequence>MAAAVKEFDRREPESDPADWFSYFNEAELAAELGHCNRDLGRPNDGVTYATQSLGPTASGYVRSDFFVTMVLADSHLDNGDVGQACDVALRAIDIGESLKSARCGAYVDEFRTRLTGIGQTAESADFFDRVSTARLWTPQDAKRVPSRAGLHLS</sequence>